<feature type="region of interest" description="Disordered" evidence="6">
    <location>
        <begin position="332"/>
        <end position="400"/>
    </location>
</feature>
<proteinExistence type="inferred from homology"/>
<dbReference type="GO" id="GO:0015631">
    <property type="term" value="F:tubulin binding"/>
    <property type="evidence" value="ECO:0007669"/>
    <property type="project" value="TreeGrafter"/>
</dbReference>
<dbReference type="InterPro" id="IPR004344">
    <property type="entry name" value="TTL/TTLL_fam"/>
</dbReference>
<dbReference type="Gene3D" id="3.30.470.20">
    <property type="entry name" value="ATP-grasp fold, B domain"/>
    <property type="match status" value="1"/>
</dbReference>
<feature type="region of interest" description="Disordered" evidence="6">
    <location>
        <begin position="936"/>
        <end position="955"/>
    </location>
</feature>
<keyword evidence="4" id="KW-0547">Nucleotide-binding</keyword>
<accession>A0AAD7RH30</accession>
<feature type="compositionally biased region" description="Polar residues" evidence="6">
    <location>
        <begin position="362"/>
        <end position="376"/>
    </location>
</feature>
<keyword evidence="2" id="KW-0436">Ligase</keyword>
<dbReference type="Proteomes" id="UP001221898">
    <property type="component" value="Unassembled WGS sequence"/>
</dbReference>
<evidence type="ECO:0000256" key="4">
    <source>
        <dbReference type="ARBA" id="ARBA00022741"/>
    </source>
</evidence>
<name>A0AAD7RH30_9TELE</name>
<keyword evidence="5" id="KW-0067">ATP-binding</keyword>
<comment type="caution">
    <text evidence="7">The sequence shown here is derived from an EMBL/GenBank/DDBJ whole genome shotgun (WGS) entry which is preliminary data.</text>
</comment>
<protein>
    <recommendedName>
        <fullName evidence="9">Tubulin polyglutamylase TTLL4</fullName>
    </recommendedName>
</protein>
<evidence type="ECO:0000313" key="7">
    <source>
        <dbReference type="EMBL" id="KAJ8383942.1"/>
    </source>
</evidence>
<dbReference type="SUPFAM" id="SSF56059">
    <property type="entry name" value="Glutathione synthetase ATP-binding domain-like"/>
    <property type="match status" value="1"/>
</dbReference>
<dbReference type="Pfam" id="PF03133">
    <property type="entry name" value="TTL"/>
    <property type="match status" value="1"/>
</dbReference>
<feature type="compositionally biased region" description="Low complexity" evidence="6">
    <location>
        <begin position="938"/>
        <end position="947"/>
    </location>
</feature>
<comment type="similarity">
    <text evidence="1">Belongs to the tubulin--tyrosine ligase family.</text>
</comment>
<evidence type="ECO:0000313" key="8">
    <source>
        <dbReference type="Proteomes" id="UP001221898"/>
    </source>
</evidence>
<evidence type="ECO:0000256" key="6">
    <source>
        <dbReference type="SAM" id="MobiDB-lite"/>
    </source>
</evidence>
<evidence type="ECO:0000256" key="2">
    <source>
        <dbReference type="ARBA" id="ARBA00022598"/>
    </source>
</evidence>
<evidence type="ECO:0000256" key="3">
    <source>
        <dbReference type="ARBA" id="ARBA00022701"/>
    </source>
</evidence>
<evidence type="ECO:0008006" key="9">
    <source>
        <dbReference type="Google" id="ProtNLM"/>
    </source>
</evidence>
<sequence>MDLKTYKKRPLGRASWSEPDLQSYMCPAAMSPPSSSVERTVSHTQAPREHTVQLHVRLAQPQQFCVSGTSAHRAYHAVPAASPKVSVADKVLSSYASANGFSRGGSASSVASSATQYSRDSISACQSSCRRAASNNNNNYYNYRSFRQLGSLQLQLRPTLLSKRSVFSQRAVYSAACPSWSKATSQKSSAVTECIMPTDQSLPWSGVKLRATALTTANGTSLSGPEPREPKPPFYYSQDSLSYYHGNKGAGQTERRFAHSTVPLMEQCQDAMQEPIREAKELQPLDSMLTANLDLAGRPSQCHVGSGGARGLGRAREDIFRVPLTAAMQKLMGSHSHPKNRPVNGLTGPPGSDSEPPRIVESMNTGAAKTLRSSASLVPPAKPPPRCLAKGDEKPSCVPKDTSGAAAFATRGSSCTGVHPQVSQAPAIAGVLPGDAERKGAHLQQPSVNSVTNQISAIRLTKESSAPLWQGDVSPVLPLPDEHGAMGPRILDPETVATSVDDGLEEELPDDLEYGCSGDGDDDCSCASIDDCSSATSTGVSSNVEEPVPSVLEKDKVKKPALVPSLFPLTPPTLYFGTAKEKVEMLPEEQRALLKWKMSSVTPNVVKHTVARSHFKVTKKNYDWLGCWGHHMKSPGFRTIREYQKLNHFPGSFQIGRKDRLWRNLSKMQVRFGRLEFSFFPRSFVLPQDIKLLRKVWDGSGSRQKWIIKPPASARGIGIQVIHKWSQLPSRRPLLVQKYIHKPYLISGNKFDLRIYVYVSSYDPLRIYIFSDGLVRFASCKYSSSMKSLSNKFMHLTNYSVNKKNSEYQSNSDEKACQGHKWALKALWHYLGARGVNTVLIWERIKDIVIKTIIAADPYVNSLVKMHVRSAYSCHELFGFDVMLDENLKPWLLEVNISPSLHSNTALDARIKGQMIRDLMNLAGFVLPQSEDVGPARSSSSCSSCSSLCGGEREKPRHTGELLFDEKVKRAHYMSQSKSSLSQDFYSTILDVLSPNDVRALTETEDELLRQGDFERVFPSATSSRYLRFFENPRYLNILLDQWEHKYPGTNRIKGINLLRILCQKGVHLGITSESAQPWTLMSASTLKAGSCGNLSIKEEPIRSSVVVSHTPSAQPPDDEDQRSGASSPPDTGSSTPTGGCSSLSSESLNARDSA</sequence>
<reference evidence="7" key="1">
    <citation type="journal article" date="2023" name="Science">
        <title>Genome structures resolve the early diversification of teleost fishes.</title>
        <authorList>
            <person name="Parey E."/>
            <person name="Louis A."/>
            <person name="Montfort J."/>
            <person name="Bouchez O."/>
            <person name="Roques C."/>
            <person name="Iampietro C."/>
            <person name="Lluch J."/>
            <person name="Castinel A."/>
            <person name="Donnadieu C."/>
            <person name="Desvignes T."/>
            <person name="Floi Bucao C."/>
            <person name="Jouanno E."/>
            <person name="Wen M."/>
            <person name="Mejri S."/>
            <person name="Dirks R."/>
            <person name="Jansen H."/>
            <person name="Henkel C."/>
            <person name="Chen W.J."/>
            <person name="Zahm M."/>
            <person name="Cabau C."/>
            <person name="Klopp C."/>
            <person name="Thompson A.W."/>
            <person name="Robinson-Rechavi M."/>
            <person name="Braasch I."/>
            <person name="Lecointre G."/>
            <person name="Bobe J."/>
            <person name="Postlethwait J.H."/>
            <person name="Berthelot C."/>
            <person name="Roest Crollius H."/>
            <person name="Guiguen Y."/>
        </authorList>
    </citation>
    <scope>NUCLEOTIDE SEQUENCE</scope>
    <source>
        <strain evidence="7">NC1722</strain>
    </source>
</reference>
<dbReference type="GO" id="GO:0000226">
    <property type="term" value="P:microtubule cytoskeleton organization"/>
    <property type="evidence" value="ECO:0007669"/>
    <property type="project" value="TreeGrafter"/>
</dbReference>
<dbReference type="PANTHER" id="PTHR12241:SF162">
    <property type="entry name" value="TUBULIN MONOGLUTAMYLASE TTLL4"/>
    <property type="match status" value="1"/>
</dbReference>
<feature type="region of interest" description="Disordered" evidence="6">
    <location>
        <begin position="1105"/>
        <end position="1155"/>
    </location>
</feature>
<dbReference type="GO" id="GO:0005874">
    <property type="term" value="C:microtubule"/>
    <property type="evidence" value="ECO:0007669"/>
    <property type="project" value="UniProtKB-KW"/>
</dbReference>
<dbReference type="GO" id="GO:0036064">
    <property type="term" value="C:ciliary basal body"/>
    <property type="evidence" value="ECO:0007669"/>
    <property type="project" value="TreeGrafter"/>
</dbReference>
<keyword evidence="3" id="KW-0493">Microtubule</keyword>
<feature type="region of interest" description="Disordered" evidence="6">
    <location>
        <begin position="27"/>
        <end position="49"/>
    </location>
</feature>
<keyword evidence="8" id="KW-1185">Reference proteome</keyword>
<evidence type="ECO:0000256" key="5">
    <source>
        <dbReference type="ARBA" id="ARBA00022840"/>
    </source>
</evidence>
<dbReference type="EMBL" id="JAINUG010000282">
    <property type="protein sequence ID" value="KAJ8383942.1"/>
    <property type="molecule type" value="Genomic_DNA"/>
</dbReference>
<dbReference type="GO" id="GO:0005524">
    <property type="term" value="F:ATP binding"/>
    <property type="evidence" value="ECO:0007669"/>
    <property type="project" value="UniProtKB-KW"/>
</dbReference>
<dbReference type="FunFam" id="3.30.470.20:FF:000009">
    <property type="entry name" value="tubulin polyglutamylase TTLL5 isoform X1"/>
    <property type="match status" value="1"/>
</dbReference>
<dbReference type="PROSITE" id="PS51221">
    <property type="entry name" value="TTL"/>
    <property type="match status" value="1"/>
</dbReference>
<organism evidence="7 8">
    <name type="scientific">Aldrovandia affinis</name>
    <dbReference type="NCBI Taxonomy" id="143900"/>
    <lineage>
        <taxon>Eukaryota</taxon>
        <taxon>Metazoa</taxon>
        <taxon>Chordata</taxon>
        <taxon>Craniata</taxon>
        <taxon>Vertebrata</taxon>
        <taxon>Euteleostomi</taxon>
        <taxon>Actinopterygii</taxon>
        <taxon>Neopterygii</taxon>
        <taxon>Teleostei</taxon>
        <taxon>Notacanthiformes</taxon>
        <taxon>Halosauridae</taxon>
        <taxon>Aldrovandia</taxon>
    </lineage>
</organism>
<dbReference type="PANTHER" id="PTHR12241">
    <property type="entry name" value="TUBULIN POLYGLUTAMYLASE"/>
    <property type="match status" value="1"/>
</dbReference>
<dbReference type="AlphaFoldDB" id="A0AAD7RH30"/>
<feature type="compositionally biased region" description="Low complexity" evidence="6">
    <location>
        <begin position="1124"/>
        <end position="1146"/>
    </location>
</feature>
<evidence type="ECO:0000256" key="1">
    <source>
        <dbReference type="ARBA" id="ARBA00006820"/>
    </source>
</evidence>
<gene>
    <name evidence="7" type="ORF">AAFF_G00213110</name>
</gene>
<dbReference type="GO" id="GO:0070740">
    <property type="term" value="F:tubulin-glutamic acid ligase activity"/>
    <property type="evidence" value="ECO:0007669"/>
    <property type="project" value="TreeGrafter"/>
</dbReference>